<comment type="caution">
    <text evidence="5">The sequence shown here is derived from an EMBL/GenBank/DDBJ whole genome shotgun (WGS) entry which is preliminary data.</text>
</comment>
<dbReference type="Pfam" id="PF00076">
    <property type="entry name" value="RRM_1"/>
    <property type="match status" value="1"/>
</dbReference>
<evidence type="ECO:0000256" key="1">
    <source>
        <dbReference type="ARBA" id="ARBA00022884"/>
    </source>
</evidence>
<dbReference type="PANTHER" id="PTHR11176:SF23">
    <property type="entry name" value="RNA-BINDING (RRM_RBD_RNP MOTIFS) FAMILY PROTEIN"/>
    <property type="match status" value="1"/>
</dbReference>
<dbReference type="GO" id="GO:0003723">
    <property type="term" value="F:RNA binding"/>
    <property type="evidence" value="ECO:0007669"/>
    <property type="project" value="UniProtKB-UniRule"/>
</dbReference>
<dbReference type="Proteomes" id="UP001293593">
    <property type="component" value="Unassembled WGS sequence"/>
</dbReference>
<feature type="domain" description="RRM" evidence="4">
    <location>
        <begin position="15"/>
        <end position="92"/>
    </location>
</feature>
<reference evidence="5" key="1">
    <citation type="submission" date="2023-10" db="EMBL/GenBank/DDBJ databases">
        <title>Chromosome-level genome of the transformable northern wattle, Acacia crassicarpa.</title>
        <authorList>
            <person name="Massaro I."/>
            <person name="Sinha N.R."/>
            <person name="Poethig S."/>
            <person name="Leichty A.R."/>
        </authorList>
    </citation>
    <scope>NUCLEOTIDE SEQUENCE</scope>
    <source>
        <strain evidence="5">Acra3RX</strain>
        <tissue evidence="5">Leaf</tissue>
    </source>
</reference>
<keyword evidence="1 2" id="KW-0694">RNA-binding</keyword>
<dbReference type="PROSITE" id="PS50102">
    <property type="entry name" value="RRM"/>
    <property type="match status" value="1"/>
</dbReference>
<protein>
    <recommendedName>
        <fullName evidence="4">RRM domain-containing protein</fullName>
    </recommendedName>
</protein>
<dbReference type="AlphaFoldDB" id="A0AAE1JX66"/>
<evidence type="ECO:0000259" key="4">
    <source>
        <dbReference type="PROSITE" id="PS50102"/>
    </source>
</evidence>
<dbReference type="SMART" id="SM00360">
    <property type="entry name" value="RRM"/>
    <property type="match status" value="1"/>
</dbReference>
<feature type="compositionally biased region" description="Polar residues" evidence="3">
    <location>
        <begin position="210"/>
        <end position="222"/>
    </location>
</feature>
<organism evidence="5 6">
    <name type="scientific">Acacia crassicarpa</name>
    <name type="common">northern wattle</name>
    <dbReference type="NCBI Taxonomy" id="499986"/>
    <lineage>
        <taxon>Eukaryota</taxon>
        <taxon>Viridiplantae</taxon>
        <taxon>Streptophyta</taxon>
        <taxon>Embryophyta</taxon>
        <taxon>Tracheophyta</taxon>
        <taxon>Spermatophyta</taxon>
        <taxon>Magnoliopsida</taxon>
        <taxon>eudicotyledons</taxon>
        <taxon>Gunneridae</taxon>
        <taxon>Pentapetalae</taxon>
        <taxon>rosids</taxon>
        <taxon>fabids</taxon>
        <taxon>Fabales</taxon>
        <taxon>Fabaceae</taxon>
        <taxon>Caesalpinioideae</taxon>
        <taxon>mimosoid clade</taxon>
        <taxon>Acacieae</taxon>
        <taxon>Acacia</taxon>
    </lineage>
</organism>
<feature type="region of interest" description="Disordered" evidence="3">
    <location>
        <begin position="206"/>
        <end position="240"/>
    </location>
</feature>
<dbReference type="InterPro" id="IPR012677">
    <property type="entry name" value="Nucleotide-bd_a/b_plait_sf"/>
</dbReference>
<dbReference type="SUPFAM" id="SSF54928">
    <property type="entry name" value="RNA-binding domain, RBD"/>
    <property type="match status" value="1"/>
</dbReference>
<evidence type="ECO:0000313" key="6">
    <source>
        <dbReference type="Proteomes" id="UP001293593"/>
    </source>
</evidence>
<proteinExistence type="predicted"/>
<dbReference type="InterPro" id="IPR035979">
    <property type="entry name" value="RBD_domain_sf"/>
</dbReference>
<keyword evidence="6" id="KW-1185">Reference proteome</keyword>
<dbReference type="Gene3D" id="3.30.70.330">
    <property type="match status" value="1"/>
</dbReference>
<dbReference type="EMBL" id="JAWXYG010000003">
    <property type="protein sequence ID" value="KAK4276826.1"/>
    <property type="molecule type" value="Genomic_DNA"/>
</dbReference>
<accession>A0AAE1JX66</accession>
<dbReference type="InterPro" id="IPR000504">
    <property type="entry name" value="RRM_dom"/>
</dbReference>
<evidence type="ECO:0000313" key="5">
    <source>
        <dbReference type="EMBL" id="KAK4276826.1"/>
    </source>
</evidence>
<feature type="compositionally biased region" description="Polar residues" evidence="3">
    <location>
        <begin position="230"/>
        <end position="240"/>
    </location>
</feature>
<dbReference type="PANTHER" id="PTHR11176">
    <property type="entry name" value="BOULE-RELATED"/>
    <property type="match status" value="1"/>
</dbReference>
<sequence length="240" mass="26487">MAHHHRSQFGDTTFTKVFVGGLAWETPADEMRRYFEQFGCILEAVIINDKHTGKSKGYGFVTFRDPDSARKACADPKPMIYGRRANCNIASLGRPPSPRGTNISVQDGGKQVTEREKPAAYYNGFPAAAAPPSLMYSAAYSYPTYIPDYGFHQAQYYQQIYGQSYSYYSGYCVQTPRPRAALPSAGASYPYYPTYTPMEDCCPPMPFLSPTDSRTQQRSSLEATAGVGITSESASSQGKN</sequence>
<evidence type="ECO:0000256" key="3">
    <source>
        <dbReference type="SAM" id="MobiDB-lite"/>
    </source>
</evidence>
<gene>
    <name evidence="5" type="ORF">QN277_014932</name>
</gene>
<evidence type="ECO:0000256" key="2">
    <source>
        <dbReference type="PROSITE-ProRule" id="PRU00176"/>
    </source>
</evidence>
<name>A0AAE1JX66_9FABA</name>